<evidence type="ECO:0000313" key="2">
    <source>
        <dbReference type="EMBL" id="OCA77103.1"/>
    </source>
</evidence>
<comment type="caution">
    <text evidence="2">The sequence shown here is derived from an EMBL/GenBank/DDBJ whole genome shotgun (WGS) entry which is preliminary data.</text>
</comment>
<dbReference type="Pfam" id="PF20041">
    <property type="entry name" value="DUF6443"/>
    <property type="match status" value="1"/>
</dbReference>
<dbReference type="InterPro" id="IPR045619">
    <property type="entry name" value="DUF6443"/>
</dbReference>
<organism evidence="2 3">
    <name type="scientific">Chryseobacterium artocarpi</name>
    <dbReference type="NCBI Taxonomy" id="1414727"/>
    <lineage>
        <taxon>Bacteria</taxon>
        <taxon>Pseudomonadati</taxon>
        <taxon>Bacteroidota</taxon>
        <taxon>Flavobacteriia</taxon>
        <taxon>Flavobacteriales</taxon>
        <taxon>Weeksellaceae</taxon>
        <taxon>Chryseobacterium group</taxon>
        <taxon>Chryseobacterium</taxon>
    </lineage>
</organism>
<dbReference type="InterPro" id="IPR022385">
    <property type="entry name" value="Rhs_assc_core"/>
</dbReference>
<feature type="domain" description="DUF6443" evidence="1">
    <location>
        <begin position="33"/>
        <end position="147"/>
    </location>
</feature>
<reference evidence="2 3" key="1">
    <citation type="submission" date="2016-07" db="EMBL/GenBank/DDBJ databases">
        <authorList>
            <person name="Jeong J.-J."/>
            <person name="Kim D.W."/>
            <person name="Sang M.K."/>
            <person name="Choi I.-G."/>
            <person name="Kim K.D."/>
        </authorList>
    </citation>
    <scope>NUCLEOTIDE SEQUENCE [LARGE SCALE GENOMIC DNA]</scope>
    <source>
        <strain evidence="2 3">UTM-3</strain>
    </source>
</reference>
<dbReference type="PANTHER" id="PTHR32305">
    <property type="match status" value="1"/>
</dbReference>
<evidence type="ECO:0000259" key="1">
    <source>
        <dbReference type="Pfam" id="PF20041"/>
    </source>
</evidence>
<dbReference type="OrthoDB" id="2972467at2"/>
<dbReference type="NCBIfam" id="TIGR03696">
    <property type="entry name" value="Rhs_assc_core"/>
    <property type="match status" value="1"/>
</dbReference>
<dbReference type="InterPro" id="IPR050708">
    <property type="entry name" value="T6SS_VgrG/RHS"/>
</dbReference>
<protein>
    <recommendedName>
        <fullName evidence="1">DUF6443 domain-containing protein</fullName>
    </recommendedName>
</protein>
<dbReference type="PANTHER" id="PTHR32305:SF15">
    <property type="entry name" value="PROTEIN RHSA-RELATED"/>
    <property type="match status" value="1"/>
</dbReference>
<gene>
    <name evidence="2" type="ORF">BBI01_01175</name>
</gene>
<proteinExistence type="predicted"/>
<evidence type="ECO:0000313" key="3">
    <source>
        <dbReference type="Proteomes" id="UP000092651"/>
    </source>
</evidence>
<dbReference type="RefSeq" id="WP_065392857.1">
    <property type="nucleotide sequence ID" value="NZ_MAYH01000001.1"/>
</dbReference>
<dbReference type="EMBL" id="MAYH01000001">
    <property type="protein sequence ID" value="OCA77103.1"/>
    <property type="molecule type" value="Genomic_DNA"/>
</dbReference>
<dbReference type="Proteomes" id="UP000092651">
    <property type="component" value="Unassembled WGS sequence"/>
</dbReference>
<keyword evidence="3" id="KW-1185">Reference proteome</keyword>
<accession>A0A1B8ZZU3</accession>
<name>A0A1B8ZZU3_9FLAO</name>
<sequence length="1119" mass="127993">MKQLFYIMGLIFAINNIKAQLTNTENYISKKTYLDYPTLGTPKVAQTVEYIDGLGRSKQTVNVRSTPSGKDLVSLQDYDKFGREVKKYLPLPQQGTQNGSIYSNPLSVGTNFYNNEKVYRETIFENSPLNRVLKEAPEGWEWQGRSVNYFESQNDLADNVQNFLTNTSIVNNSIRTKITDKTKYSAGELYKKKTCNEDGACTTEFTNGKGQLVLSRKGSFSSTESDTYYLYNDYGQLAWIIPPIIAERQVFTDEELNKFAYEYRYDGRGRQVEKKLPGKDVEYMVYDKHDRLILKQDINLRIKGQWLFTKYDTWDRIVYTGITSSTLSRIDMQAFIDGYSGPTSETRGGNFQASNRGVQYTNDAFPTNIADLLIVNYYDSRPYYDSFNDFPSFIMDQKVLVTNQQEKANGLLLTTFVKNIENDDWSETNIIYDTRGKEIATYSGSSLRGLTKKEQKLNFAGLPVKIVTSHTKAKNIAPDIITETFEYDQQNRLSKHWHQVNSEPVELLTENKYNEISQVVRKIVGNGLQTIDYGYNIRGWQTQINDPENLNGKLFGYKIKYEKPYDAQPKYNGNISQIDWKTADDGILRRYSYHYDNLDRLHLGDYSEPNSTMPANKAFNEELFYDLNGNITTLKRNAYVQNVGVQEIDFLSYTYNGNQVTNIVDNNYNYMGYPESAGTEILYDKNGNMISHEDKGIKEIGYNYLNLPNTVKFNKLYQPHNDPNGLEPAVTKYVYGADGKKLRKIYTYGSGPSNLETTKVSDYIDGFQYTDNVLSFVPTAEGYYDFVQKKYVYQYADQVGNVRVSYYKGPSGSPIIDRVTNYYPFGLEFNENIVPYNSISPNYRYTTQKQEKQEDTGWSSFKWRNYDPTIGRFFNVDPLSEKYAYQSHYNFSENRVVDAREIEGLESLPMNASKVYEHRQKSADILEEQGRVGEAAVLRQKADLIQEINTLIISAPIFEIEEVILTVRATQGVGFFGRAWNAIKGIFTGAEASAGIAETTAGKVPNPYGKNGGPLHQQKIKDVETELTAEGFTKIEKEVKVPTPDGSKSKRFIDVQGTNPKTGEVRQVQVGKQNKNGTPVSRERKALDDIEQATGTRPEFVPYNKVQPKIKIRKDELEY</sequence>
<dbReference type="Gene3D" id="2.180.10.10">
    <property type="entry name" value="RHS repeat-associated core"/>
    <property type="match status" value="1"/>
</dbReference>
<dbReference type="AlphaFoldDB" id="A0A1B8ZZU3"/>